<dbReference type="SUPFAM" id="SSF55424">
    <property type="entry name" value="FAD/NAD-linked reductases, dimerisation (C-terminal) domain"/>
    <property type="match status" value="1"/>
</dbReference>
<organism evidence="2 3">
    <name type="scientific">Blastomyces silverae</name>
    <dbReference type="NCBI Taxonomy" id="2060906"/>
    <lineage>
        <taxon>Eukaryota</taxon>
        <taxon>Fungi</taxon>
        <taxon>Dikarya</taxon>
        <taxon>Ascomycota</taxon>
        <taxon>Pezizomycotina</taxon>
        <taxon>Eurotiomycetes</taxon>
        <taxon>Eurotiomycetidae</taxon>
        <taxon>Onygenales</taxon>
        <taxon>Ajellomycetaceae</taxon>
        <taxon>Blastomyces</taxon>
    </lineage>
</organism>
<protein>
    <recommendedName>
        <fullName evidence="1">Reductase C-terminal domain-containing protein</fullName>
    </recommendedName>
</protein>
<dbReference type="Pfam" id="PF14759">
    <property type="entry name" value="Reductase_C"/>
    <property type="match status" value="1"/>
</dbReference>
<dbReference type="Gene3D" id="3.30.390.30">
    <property type="match status" value="1"/>
</dbReference>
<evidence type="ECO:0000259" key="1">
    <source>
        <dbReference type="Pfam" id="PF14759"/>
    </source>
</evidence>
<feature type="domain" description="Reductase C-terminal" evidence="1">
    <location>
        <begin position="2"/>
        <end position="59"/>
    </location>
</feature>
<evidence type="ECO:0000313" key="2">
    <source>
        <dbReference type="EMBL" id="KLJ07348.1"/>
    </source>
</evidence>
<dbReference type="STRING" id="2060906.A0A0H1B8H1"/>
<dbReference type="AlphaFoldDB" id="A0A0H1B8H1"/>
<name>A0A0H1B8H1_9EURO</name>
<evidence type="ECO:0000313" key="3">
    <source>
        <dbReference type="Proteomes" id="UP000053573"/>
    </source>
</evidence>
<comment type="caution">
    <text evidence="2">The sequence shown here is derived from an EMBL/GenBank/DDBJ whole genome shotgun (WGS) entry which is preliminary data.</text>
</comment>
<dbReference type="InterPro" id="IPR028202">
    <property type="entry name" value="Reductase_C"/>
</dbReference>
<dbReference type="InterPro" id="IPR016156">
    <property type="entry name" value="FAD/NAD-linked_Rdtase_dimer_sf"/>
</dbReference>
<proteinExistence type="predicted"/>
<accession>A0A0H1B8H1</accession>
<gene>
    <name evidence="2" type="ORF">EMPG_17171</name>
</gene>
<sequence length="110" mass="12181">MNGFDDLIIKGDTEAGKFVAYYVLGETVVAVASMGMDPIVMKCAELMKRGKMVGKKEVNEGVDVLKGGFNDRELMDGVGLSRSFEGVGDDDCMEMRNPFFDVPFCYQKFK</sequence>
<dbReference type="OrthoDB" id="6029at2759"/>
<keyword evidence="3" id="KW-1185">Reference proteome</keyword>
<dbReference type="EMBL" id="LDEV01002836">
    <property type="protein sequence ID" value="KLJ07348.1"/>
    <property type="molecule type" value="Genomic_DNA"/>
</dbReference>
<reference evidence="3" key="1">
    <citation type="journal article" date="2015" name="PLoS Genet.">
        <title>The dynamic genome and transcriptome of the human fungal pathogen Blastomyces and close relative Emmonsia.</title>
        <authorList>
            <person name="Munoz J.F."/>
            <person name="Gauthier G.M."/>
            <person name="Desjardins C.A."/>
            <person name="Gallo J.E."/>
            <person name="Holder J."/>
            <person name="Sullivan T.D."/>
            <person name="Marty A.J."/>
            <person name="Carmen J.C."/>
            <person name="Chen Z."/>
            <person name="Ding L."/>
            <person name="Gujja S."/>
            <person name="Magrini V."/>
            <person name="Misas E."/>
            <person name="Mitreva M."/>
            <person name="Priest M."/>
            <person name="Saif S."/>
            <person name="Whiston E.A."/>
            <person name="Young S."/>
            <person name="Zeng Q."/>
            <person name="Goldman W.E."/>
            <person name="Mardis E.R."/>
            <person name="Taylor J.W."/>
            <person name="McEwen J.G."/>
            <person name="Clay O.K."/>
            <person name="Klein B.S."/>
            <person name="Cuomo C.A."/>
        </authorList>
    </citation>
    <scope>NUCLEOTIDE SEQUENCE [LARGE SCALE GENOMIC DNA]</scope>
    <source>
        <strain evidence="3">UAMH 139</strain>
    </source>
</reference>
<dbReference type="Proteomes" id="UP000053573">
    <property type="component" value="Unassembled WGS sequence"/>
</dbReference>